<dbReference type="SMART" id="SM00363">
    <property type="entry name" value="S4"/>
    <property type="match status" value="1"/>
</dbReference>
<dbReference type="EMBL" id="JACHDZ010000003">
    <property type="protein sequence ID" value="MBB5344119.1"/>
    <property type="molecule type" value="Genomic_DNA"/>
</dbReference>
<evidence type="ECO:0000259" key="5">
    <source>
        <dbReference type="SMART" id="SM00363"/>
    </source>
</evidence>
<evidence type="ECO:0000256" key="1">
    <source>
        <dbReference type="ARBA" id="ARBA00022884"/>
    </source>
</evidence>
<dbReference type="AlphaFoldDB" id="A0A7W8N3G3"/>
<dbReference type="InterPro" id="IPR029063">
    <property type="entry name" value="SAM-dependent_MTases_sf"/>
</dbReference>
<dbReference type="PROSITE" id="PS50889">
    <property type="entry name" value="S4"/>
    <property type="match status" value="1"/>
</dbReference>
<evidence type="ECO:0000313" key="6">
    <source>
        <dbReference type="EMBL" id="MBB5344119.1"/>
    </source>
</evidence>
<dbReference type="CDD" id="cd00165">
    <property type="entry name" value="S4"/>
    <property type="match status" value="1"/>
</dbReference>
<dbReference type="NCBIfam" id="TIGR00478">
    <property type="entry name" value="tly"/>
    <property type="match status" value="1"/>
</dbReference>
<dbReference type="InterPro" id="IPR002877">
    <property type="entry name" value="RNA_MeTrfase_FtsJ_dom"/>
</dbReference>
<keyword evidence="6" id="KW-0808">Transferase</keyword>
<dbReference type="InterPro" id="IPR036986">
    <property type="entry name" value="S4_RNA-bd_sf"/>
</dbReference>
<gene>
    <name evidence="6" type="ORF">HDF10_002098</name>
</gene>
<feature type="domain" description="RNA-binding S4" evidence="5">
    <location>
        <begin position="26"/>
        <end position="91"/>
    </location>
</feature>
<comment type="similarity">
    <text evidence="2">Belongs to the TlyA family.</text>
</comment>
<dbReference type="Pfam" id="PF01479">
    <property type="entry name" value="S4"/>
    <property type="match status" value="1"/>
</dbReference>
<keyword evidence="6" id="KW-0489">Methyltransferase</keyword>
<name>A0A7W8N3G3_9BACT</name>
<sequence>MFLTINPADPNMSDPTPLQRNKSPKSRIDKLLVDQGHAASRERAQALILAGRVLVDEQRIDKPGTSISSDAVIRLLGSDLKYVSRGGLKLERALAHWSINLTNLPCVDIGASTGGFTDCMLQSGAASVLAVDTGYGQIAHKLRDDPRVTLRERTNARLLTHGELLIPHTPTPAFLAMDVSFISATLVLPAVLAALSTPDQPWQGTTIILVKPQFEAGRANIGKGGIVRDPDARQAAIERVRDSVIEQHGTDLDLIDSPILGMEGNHEYLLHARFL</sequence>
<organism evidence="6 7">
    <name type="scientific">Tunturiibacter lichenicola</name>
    <dbReference type="NCBI Taxonomy" id="2051959"/>
    <lineage>
        <taxon>Bacteria</taxon>
        <taxon>Pseudomonadati</taxon>
        <taxon>Acidobacteriota</taxon>
        <taxon>Terriglobia</taxon>
        <taxon>Terriglobales</taxon>
        <taxon>Acidobacteriaceae</taxon>
        <taxon>Tunturiibacter</taxon>
    </lineage>
</organism>
<evidence type="ECO:0000256" key="4">
    <source>
        <dbReference type="SAM" id="MobiDB-lite"/>
    </source>
</evidence>
<dbReference type="GO" id="GO:0008168">
    <property type="term" value="F:methyltransferase activity"/>
    <property type="evidence" value="ECO:0007669"/>
    <property type="project" value="UniProtKB-KW"/>
</dbReference>
<dbReference type="InterPro" id="IPR047048">
    <property type="entry name" value="TlyA"/>
</dbReference>
<feature type="region of interest" description="Disordered" evidence="4">
    <location>
        <begin position="1"/>
        <end position="25"/>
    </location>
</feature>
<reference evidence="6 7" key="1">
    <citation type="submission" date="2020-08" db="EMBL/GenBank/DDBJ databases">
        <title>Genomic Encyclopedia of Type Strains, Phase IV (KMG-V): Genome sequencing to study the core and pangenomes of soil and plant-associated prokaryotes.</title>
        <authorList>
            <person name="Whitman W."/>
        </authorList>
    </citation>
    <scope>NUCLEOTIDE SEQUENCE [LARGE SCALE GENOMIC DNA]</scope>
    <source>
        <strain evidence="6 7">M8US30</strain>
    </source>
</reference>
<dbReference type="SUPFAM" id="SSF53335">
    <property type="entry name" value="S-adenosyl-L-methionine-dependent methyltransferases"/>
    <property type="match status" value="1"/>
</dbReference>
<comment type="caution">
    <text evidence="6">The sequence shown here is derived from an EMBL/GenBank/DDBJ whole genome shotgun (WGS) entry which is preliminary data.</text>
</comment>
<keyword evidence="1 3" id="KW-0694">RNA-binding</keyword>
<dbReference type="PIRSF" id="PIRSF005578">
    <property type="entry name" value="TlyA"/>
    <property type="match status" value="1"/>
</dbReference>
<evidence type="ECO:0000313" key="7">
    <source>
        <dbReference type="Proteomes" id="UP000569092"/>
    </source>
</evidence>
<evidence type="ECO:0000256" key="2">
    <source>
        <dbReference type="ARBA" id="ARBA00029460"/>
    </source>
</evidence>
<dbReference type="SUPFAM" id="SSF55174">
    <property type="entry name" value="Alpha-L RNA-binding motif"/>
    <property type="match status" value="1"/>
</dbReference>
<dbReference type="PANTHER" id="PTHR32319:SF0">
    <property type="entry name" value="BACTERIAL HEMOLYSIN-LIKE PROTEIN"/>
    <property type="match status" value="1"/>
</dbReference>
<dbReference type="Gene3D" id="3.40.50.150">
    <property type="entry name" value="Vaccinia Virus protein VP39"/>
    <property type="match status" value="1"/>
</dbReference>
<dbReference type="InterPro" id="IPR004538">
    <property type="entry name" value="Hemolysin_A/TlyA"/>
</dbReference>
<dbReference type="GO" id="GO:0003723">
    <property type="term" value="F:RNA binding"/>
    <property type="evidence" value="ECO:0007669"/>
    <property type="project" value="UniProtKB-KW"/>
</dbReference>
<protein>
    <submittedName>
        <fullName evidence="6">23S rRNA (Cytidine1920-2'-O)/16S rRNA (Cytidine1409-2'-O)-methyltransferase</fullName>
        <ecNumber evidence="6">2.1.1.226</ecNumber>
        <ecNumber evidence="6">2.1.1.227</ecNumber>
    </submittedName>
</protein>
<evidence type="ECO:0000256" key="3">
    <source>
        <dbReference type="PROSITE-ProRule" id="PRU00182"/>
    </source>
</evidence>
<dbReference type="Pfam" id="PF01728">
    <property type="entry name" value="FtsJ"/>
    <property type="match status" value="1"/>
</dbReference>
<proteinExistence type="inferred from homology"/>
<dbReference type="InterPro" id="IPR002942">
    <property type="entry name" value="S4_RNA-bd"/>
</dbReference>
<accession>A0A7W8N3G3</accession>
<dbReference type="GO" id="GO:0032259">
    <property type="term" value="P:methylation"/>
    <property type="evidence" value="ECO:0007669"/>
    <property type="project" value="UniProtKB-KW"/>
</dbReference>
<dbReference type="EC" id="2.1.1.227" evidence="6"/>
<dbReference type="PANTHER" id="PTHR32319">
    <property type="entry name" value="BACTERIAL HEMOLYSIN-LIKE PROTEIN"/>
    <property type="match status" value="1"/>
</dbReference>
<dbReference type="Proteomes" id="UP000569092">
    <property type="component" value="Unassembled WGS sequence"/>
</dbReference>
<dbReference type="Gene3D" id="3.10.290.10">
    <property type="entry name" value="RNA-binding S4 domain"/>
    <property type="match status" value="1"/>
</dbReference>
<dbReference type="EC" id="2.1.1.226" evidence="6"/>